<dbReference type="RefSeq" id="WP_248996836.1">
    <property type="nucleotide sequence ID" value="NZ_JAKIKP010000016.1"/>
</dbReference>
<name>A0A9X2CMZ8_9GAMM</name>
<sequence length="545" mass="62929">MHSLRLNNPSGNGIPYLGNLQKYFRTKDELHAEWDTSLSDSNLIDTPEGIVPLSTVSQAQREAILLDVMGKTTQHAGNYEQTSKAKSKSKAKLNKWASDVKTPRQVADLFTRCITSSAFINANEVSAEYNQFELDRKNQKHTQLINYINLHNALIEKPKTLNSTNFQELLFKIPVKHGVNSDEMSHVEMMNAMKLYLKTFYPQYPIKLMVLHHDERLPEENTGGHVHVFISGQNSETGEYDLRRSQIKCVNAFLAKRGDVDDCLPVSGQLKYIQTSEVYRYMQQMFYEFINANLFNSKGLNAAFSPASERHSALRKKMKAEARLPKHQRPFNFHTRKVEYLQQQVIDLKKEHQSITHTLSDSEQTLARLKIENRKIHKQNIDWQQKIAELQSEYKQLRVKHDNIRNVMEQGQAFIREQASMRDRLDVEVNKLTQVAKVKQKEVIELGEDISKKQALLIQIREMTAESLKPIEQMISAIYIRLKASGSSTGKYFFDKVMEAFDDKLSPEKREISINVAKRIKDRELVLALSRKNQKLTKKEDGYGL</sequence>
<protein>
    <submittedName>
        <fullName evidence="2">Uncharacterized protein</fullName>
    </submittedName>
</protein>
<dbReference type="EMBL" id="JAKIKP010000016">
    <property type="protein sequence ID" value="MCL1144169.1"/>
    <property type="molecule type" value="Genomic_DNA"/>
</dbReference>
<accession>A0A9X2CMZ8</accession>
<evidence type="ECO:0000313" key="3">
    <source>
        <dbReference type="Proteomes" id="UP001139333"/>
    </source>
</evidence>
<keyword evidence="1" id="KW-0175">Coiled coil</keyword>
<organism evidence="2 3">
    <name type="scientific">Shewanella gaetbuli</name>
    <dbReference type="NCBI Taxonomy" id="220752"/>
    <lineage>
        <taxon>Bacteria</taxon>
        <taxon>Pseudomonadati</taxon>
        <taxon>Pseudomonadota</taxon>
        <taxon>Gammaproteobacteria</taxon>
        <taxon>Alteromonadales</taxon>
        <taxon>Shewanellaceae</taxon>
        <taxon>Shewanella</taxon>
    </lineage>
</organism>
<evidence type="ECO:0000313" key="2">
    <source>
        <dbReference type="EMBL" id="MCL1144169.1"/>
    </source>
</evidence>
<feature type="coiled-coil region" evidence="1">
    <location>
        <begin position="359"/>
        <end position="407"/>
    </location>
</feature>
<dbReference type="AlphaFoldDB" id="A0A9X2CMZ8"/>
<evidence type="ECO:0000256" key="1">
    <source>
        <dbReference type="SAM" id="Coils"/>
    </source>
</evidence>
<comment type="caution">
    <text evidence="2">The sequence shown here is derived from an EMBL/GenBank/DDBJ whole genome shotgun (WGS) entry which is preliminary data.</text>
</comment>
<gene>
    <name evidence="2" type="ORF">L2672_15940</name>
</gene>
<keyword evidence="3" id="KW-1185">Reference proteome</keyword>
<dbReference type="Proteomes" id="UP001139333">
    <property type="component" value="Unassembled WGS sequence"/>
</dbReference>
<reference evidence="2" key="1">
    <citation type="submission" date="2022-01" db="EMBL/GenBank/DDBJ databases">
        <title>Whole genome-based taxonomy of the Shewanellaceae.</title>
        <authorList>
            <person name="Martin-Rodriguez A.J."/>
        </authorList>
    </citation>
    <scope>NUCLEOTIDE SEQUENCE</scope>
    <source>
        <strain evidence="2">DSM 16422</strain>
    </source>
</reference>
<proteinExistence type="predicted"/>